<proteinExistence type="predicted"/>
<name>A0A1Z4BZH3_9GAMM</name>
<dbReference type="RefSeq" id="WP_088619521.1">
    <property type="nucleotide sequence ID" value="NZ_CP022129.1"/>
</dbReference>
<reference evidence="1 2" key="1">
    <citation type="submission" date="2017-06" db="EMBL/GenBank/DDBJ databases">
        <title>Genome Sequencing of the methanotroph Methylovulum psychrotolerants str. HV10-M2 isolated from a high-altitude environment.</title>
        <authorList>
            <person name="Mateos-Rivera A."/>
        </authorList>
    </citation>
    <scope>NUCLEOTIDE SEQUENCE [LARGE SCALE GENOMIC DNA]</scope>
    <source>
        <strain evidence="1 2">HV10_M2</strain>
    </source>
</reference>
<dbReference type="KEGG" id="mpsy:CEK71_11520"/>
<accession>A0A1Z4BZH3</accession>
<keyword evidence="2" id="KW-1185">Reference proteome</keyword>
<evidence type="ECO:0000313" key="1">
    <source>
        <dbReference type="EMBL" id="ASF46649.1"/>
    </source>
</evidence>
<evidence type="ECO:0000313" key="2">
    <source>
        <dbReference type="Proteomes" id="UP000197019"/>
    </source>
</evidence>
<protein>
    <submittedName>
        <fullName evidence="1">Uncharacterized protein</fullName>
    </submittedName>
</protein>
<dbReference type="Proteomes" id="UP000197019">
    <property type="component" value="Chromosome"/>
</dbReference>
<sequence>MSEVEELETRVRNLPKEEFTKFRDWFLGLENELWDKQIQSDFRAGKFNKLIEKAREEFAQGKAREL</sequence>
<organism evidence="1 2">
    <name type="scientific">Methylovulum psychrotolerans</name>
    <dbReference type="NCBI Taxonomy" id="1704499"/>
    <lineage>
        <taxon>Bacteria</taxon>
        <taxon>Pseudomonadati</taxon>
        <taxon>Pseudomonadota</taxon>
        <taxon>Gammaproteobacteria</taxon>
        <taxon>Methylococcales</taxon>
        <taxon>Methylococcaceae</taxon>
        <taxon>Methylovulum</taxon>
    </lineage>
</organism>
<gene>
    <name evidence="1" type="ORF">CEK71_11520</name>
</gene>
<dbReference type="OrthoDB" id="9800707at2"/>
<dbReference type="EMBL" id="CP022129">
    <property type="protein sequence ID" value="ASF46649.1"/>
    <property type="molecule type" value="Genomic_DNA"/>
</dbReference>
<dbReference type="AlphaFoldDB" id="A0A1Z4BZH3"/>